<dbReference type="InterPro" id="IPR023606">
    <property type="entry name" value="CoA-Trfase_III_dom_1_sf"/>
</dbReference>
<dbReference type="Gene3D" id="3.40.50.10540">
    <property type="entry name" value="Crotonobetainyl-coa:carnitine coa-transferase, domain 1"/>
    <property type="match status" value="1"/>
</dbReference>
<dbReference type="PANTHER" id="PTHR48207:SF3">
    <property type="entry name" value="SUCCINATE--HYDROXYMETHYLGLUTARATE COA-TRANSFERASE"/>
    <property type="match status" value="1"/>
</dbReference>
<evidence type="ECO:0000313" key="3">
    <source>
        <dbReference type="Proteomes" id="UP000240490"/>
    </source>
</evidence>
<proteinExistence type="predicted"/>
<dbReference type="PANTHER" id="PTHR48207">
    <property type="entry name" value="SUCCINATE--HYDROXYMETHYLGLUTARATE COA-TRANSFERASE"/>
    <property type="match status" value="1"/>
</dbReference>
<dbReference type="Pfam" id="PF02515">
    <property type="entry name" value="CoA_transf_3"/>
    <property type="match status" value="1"/>
</dbReference>
<dbReference type="GO" id="GO:0008410">
    <property type="term" value="F:CoA-transferase activity"/>
    <property type="evidence" value="ECO:0007669"/>
    <property type="project" value="TreeGrafter"/>
</dbReference>
<sequence>MLEDIRVLELGGFVSSPLAGMILADLGAEVIKVEPPSGDEGRRLKPPEIDGLSGYFFSLNRNKKSVVVDLKNPEGLDVFLDLVKSARVVISNYRPSVLGRLGISPSKLVSSNPDLLVCVVSGYGLEGEWADQPAFDATILAQSGLMHLTGSPDSEPSRFATPIADITTAMMAAIAILASLREGRRGIVEIPMLDTQLYLALFEVYNYLLTGKDRDRMGSAHPNIVPYQAFKASDGYFYLACGTDKQFQEVCEMLGATDLLVFDSNEKRVLNRKRIIDAFQAAFAKNTVGHWVQELYRRGVPASPILRVSEALSSPYVKTKGILSYAEDPHSKREAPYIRFPVHTDKDKFGVRIPPPRLGEHTEEILRGLGYTQERIIHLKANRVIL</sequence>
<organism evidence="2 3">
    <name type="scientific">Candidatus Marsarchaeota G2 archaeon ECH_B_SAG-M15</name>
    <dbReference type="NCBI Taxonomy" id="1978162"/>
    <lineage>
        <taxon>Archaea</taxon>
        <taxon>Candidatus Marsarchaeota</taxon>
        <taxon>Candidatus Marsarchaeota group 2</taxon>
    </lineage>
</organism>
<dbReference type="InterPro" id="IPR003673">
    <property type="entry name" value="CoA-Trfase_fam_III"/>
</dbReference>
<dbReference type="SUPFAM" id="SSF89796">
    <property type="entry name" value="CoA-transferase family III (CaiB/BaiF)"/>
    <property type="match status" value="1"/>
</dbReference>
<protein>
    <recommendedName>
        <fullName evidence="4">Carnitine dehydratase</fullName>
    </recommendedName>
</protein>
<name>A0A2R6AUW7_9ARCH</name>
<reference evidence="2 3" key="1">
    <citation type="submission" date="2017-04" db="EMBL/GenBank/DDBJ databases">
        <title>Novel microbial lineages endemic to geothermal iron-oxide mats fill important gaps in the evolutionary history of Archaea.</title>
        <authorList>
            <person name="Jay Z.J."/>
            <person name="Beam J.P."/>
            <person name="Dlakic M."/>
            <person name="Rusch D.B."/>
            <person name="Kozubal M.A."/>
            <person name="Inskeep W.P."/>
        </authorList>
    </citation>
    <scope>NUCLEOTIDE SEQUENCE [LARGE SCALE GENOMIC DNA]</scope>
    <source>
        <strain evidence="2">ECH_B_SAG-M15</strain>
    </source>
</reference>
<dbReference type="Gene3D" id="3.30.1540.10">
    <property type="entry name" value="formyl-coa transferase, domain 3"/>
    <property type="match status" value="1"/>
</dbReference>
<dbReference type="InterPro" id="IPR044855">
    <property type="entry name" value="CoA-Trfase_III_dom3_sf"/>
</dbReference>
<evidence type="ECO:0000313" key="2">
    <source>
        <dbReference type="EMBL" id="PSN90175.1"/>
    </source>
</evidence>
<dbReference type="EMBL" id="NEXJ01000093">
    <property type="protein sequence ID" value="PSN90175.1"/>
    <property type="molecule type" value="Genomic_DNA"/>
</dbReference>
<gene>
    <name evidence="2" type="ORF">B9Q08_05165</name>
</gene>
<evidence type="ECO:0000256" key="1">
    <source>
        <dbReference type="ARBA" id="ARBA00022679"/>
    </source>
</evidence>
<evidence type="ECO:0008006" key="4">
    <source>
        <dbReference type="Google" id="ProtNLM"/>
    </source>
</evidence>
<keyword evidence="1" id="KW-0808">Transferase</keyword>
<dbReference type="InterPro" id="IPR050483">
    <property type="entry name" value="CoA-transferase_III_domain"/>
</dbReference>
<dbReference type="Proteomes" id="UP000240490">
    <property type="component" value="Unassembled WGS sequence"/>
</dbReference>
<dbReference type="AlphaFoldDB" id="A0A2R6AUW7"/>
<accession>A0A2R6AUW7</accession>
<comment type="caution">
    <text evidence="2">The sequence shown here is derived from an EMBL/GenBank/DDBJ whole genome shotgun (WGS) entry which is preliminary data.</text>
</comment>